<organism evidence="1 2">
    <name type="scientific">Lentinula aff. detonsa</name>
    <dbReference type="NCBI Taxonomy" id="2804958"/>
    <lineage>
        <taxon>Eukaryota</taxon>
        <taxon>Fungi</taxon>
        <taxon>Dikarya</taxon>
        <taxon>Basidiomycota</taxon>
        <taxon>Agaricomycotina</taxon>
        <taxon>Agaricomycetes</taxon>
        <taxon>Agaricomycetidae</taxon>
        <taxon>Agaricales</taxon>
        <taxon>Marasmiineae</taxon>
        <taxon>Omphalotaceae</taxon>
        <taxon>Lentinula</taxon>
    </lineage>
</organism>
<evidence type="ECO:0000313" key="1">
    <source>
        <dbReference type="EMBL" id="KAJ3781668.1"/>
    </source>
</evidence>
<dbReference type="EMBL" id="MU793534">
    <property type="protein sequence ID" value="KAJ3781668.1"/>
    <property type="molecule type" value="Genomic_DNA"/>
</dbReference>
<gene>
    <name evidence="1" type="ORF">GGU10DRAFT_390444</name>
</gene>
<proteinExistence type="predicted"/>
<dbReference type="AlphaFoldDB" id="A0AA38NJL2"/>
<comment type="caution">
    <text evidence="1">The sequence shown here is derived from an EMBL/GenBank/DDBJ whole genome shotgun (WGS) entry which is preliminary data.</text>
</comment>
<accession>A0AA38NJL2</accession>
<sequence>MANQEQKNYENTKRFLNSRQKIGLAKFGYACLELNESLGFCKPDQPWLVNISGDGLRYQSITTLPLDAAVKAHFTLLVMKYPKQYFTSDHMRFAVKYNLTILEQTLQRVCSFLQDLQDQRKQGRMDFEKYENQARRLLDDLKAPIVVTLDEFPVDQQALNMLIADHESRS</sequence>
<dbReference type="Proteomes" id="UP001163798">
    <property type="component" value="Unassembled WGS sequence"/>
</dbReference>
<evidence type="ECO:0000313" key="2">
    <source>
        <dbReference type="Proteomes" id="UP001163798"/>
    </source>
</evidence>
<reference evidence="1" key="1">
    <citation type="submission" date="2022-08" db="EMBL/GenBank/DDBJ databases">
        <authorList>
            <consortium name="DOE Joint Genome Institute"/>
            <person name="Min B."/>
            <person name="Riley R."/>
            <person name="Sierra-Patev S."/>
            <person name="Naranjo-Ortiz M."/>
            <person name="Looney B."/>
            <person name="Konkel Z."/>
            <person name="Slot J.C."/>
            <person name="Sakamoto Y."/>
            <person name="Steenwyk J.L."/>
            <person name="Rokas A."/>
            <person name="Carro J."/>
            <person name="Camarero S."/>
            <person name="Ferreira P."/>
            <person name="Molpeceres G."/>
            <person name="Ruiz-Duenas F.J."/>
            <person name="Serrano A."/>
            <person name="Henrissat B."/>
            <person name="Drula E."/>
            <person name="Hughes K.W."/>
            <person name="Mata J.L."/>
            <person name="Ishikawa N.K."/>
            <person name="Vargas-Isla R."/>
            <person name="Ushijima S."/>
            <person name="Smith C.A."/>
            <person name="Ahrendt S."/>
            <person name="Andreopoulos W."/>
            <person name="He G."/>
            <person name="Labutti K."/>
            <person name="Lipzen A."/>
            <person name="Ng V."/>
            <person name="Sandor L."/>
            <person name="Barry K."/>
            <person name="Martinez A.T."/>
            <person name="Xiao Y."/>
            <person name="Gibbons J.G."/>
            <person name="Terashima K."/>
            <person name="Hibbett D.S."/>
            <person name="Grigoriev I.V."/>
        </authorList>
    </citation>
    <scope>NUCLEOTIDE SEQUENCE</scope>
    <source>
        <strain evidence="1">TFB10291</strain>
    </source>
</reference>
<keyword evidence="2" id="KW-1185">Reference proteome</keyword>
<name>A0AA38NJL2_9AGAR</name>
<protein>
    <submittedName>
        <fullName evidence="1">Uncharacterized protein</fullName>
    </submittedName>
</protein>